<dbReference type="GO" id="GO:0016746">
    <property type="term" value="F:acyltransferase activity"/>
    <property type="evidence" value="ECO:0007669"/>
    <property type="project" value="UniProtKB-KW"/>
</dbReference>
<dbReference type="AlphaFoldDB" id="A0A953N6V2"/>
<keyword evidence="2" id="KW-1003">Cell membrane</keyword>
<dbReference type="NCBIfam" id="NF006487">
    <property type="entry name" value="PRK08905.1"/>
    <property type="match status" value="1"/>
</dbReference>
<keyword evidence="8" id="KW-1185">Reference proteome</keyword>
<dbReference type="PANTHER" id="PTHR30606:SF10">
    <property type="entry name" value="PHOSPHATIDYLINOSITOL MANNOSIDE ACYLTRANSFERASE"/>
    <property type="match status" value="1"/>
</dbReference>
<proteinExistence type="predicted"/>
<evidence type="ECO:0000256" key="4">
    <source>
        <dbReference type="ARBA" id="ARBA00022679"/>
    </source>
</evidence>
<dbReference type="GO" id="GO:0005886">
    <property type="term" value="C:plasma membrane"/>
    <property type="evidence" value="ECO:0007669"/>
    <property type="project" value="UniProtKB-SubCell"/>
</dbReference>
<dbReference type="PIRSF" id="PIRSF026649">
    <property type="entry name" value="MsbB"/>
    <property type="match status" value="1"/>
</dbReference>
<comment type="subcellular location">
    <subcellularLocation>
        <location evidence="1">Cell inner membrane</location>
    </subcellularLocation>
</comment>
<reference evidence="7" key="1">
    <citation type="submission" date="2021-07" db="EMBL/GenBank/DDBJ databases">
        <title>New genus and species of the family Alcaligenaceae.</title>
        <authorList>
            <person name="Hahn M.W."/>
        </authorList>
    </citation>
    <scope>NUCLEOTIDE SEQUENCE</scope>
    <source>
        <strain evidence="7">LF4-65</strain>
    </source>
</reference>
<name>A0A953N6V2_9BURK</name>
<keyword evidence="5" id="KW-0472">Membrane</keyword>
<sequence>MLQKIGPPVVTVIFKLLGALPLTLLQTLGRFFGWIAWCVPGSYKESAARNLRQAYPDYSPLMLRAAMINVGQLMFEMTFWWTRRDEPALDALLQCDNWQQFDEALALEKGVILLSPHLGCFELLGPIFGARYPATVLFRPPRMAWLTAWIIEMRSRRQLTMAPANQSGVRTLVKTLLRGRIIGILPDQVPPDGEGVWAPFFGKPAYTMTLVQRLQKLSGATIFVLAAERNAVGKGYLLHYKRLEASLPDDAQSAATIINQEMEGMINKMPEQYLWGYNRYRTPKTKATKQLPGN</sequence>
<evidence type="ECO:0000313" key="7">
    <source>
        <dbReference type="EMBL" id="MBZ1349123.1"/>
    </source>
</evidence>
<dbReference type="CDD" id="cd07984">
    <property type="entry name" value="LPLAT_LABLAT-like"/>
    <property type="match status" value="1"/>
</dbReference>
<evidence type="ECO:0000256" key="2">
    <source>
        <dbReference type="ARBA" id="ARBA00022475"/>
    </source>
</evidence>
<dbReference type="Pfam" id="PF03279">
    <property type="entry name" value="Lip_A_acyltrans"/>
    <property type="match status" value="1"/>
</dbReference>
<dbReference type="RefSeq" id="WP_259659542.1">
    <property type="nucleotide sequence ID" value="NZ_JAHXRI010000001.1"/>
</dbReference>
<evidence type="ECO:0000256" key="6">
    <source>
        <dbReference type="ARBA" id="ARBA00023315"/>
    </source>
</evidence>
<keyword evidence="6 7" id="KW-0012">Acyltransferase</keyword>
<evidence type="ECO:0000313" key="8">
    <source>
        <dbReference type="Proteomes" id="UP000739565"/>
    </source>
</evidence>
<dbReference type="GO" id="GO:0009247">
    <property type="term" value="P:glycolipid biosynthetic process"/>
    <property type="evidence" value="ECO:0007669"/>
    <property type="project" value="UniProtKB-ARBA"/>
</dbReference>
<gene>
    <name evidence="7" type="ORF">KZZ10_00550</name>
</gene>
<dbReference type="PANTHER" id="PTHR30606">
    <property type="entry name" value="LIPID A BIOSYNTHESIS LAUROYL ACYLTRANSFERASE"/>
    <property type="match status" value="1"/>
</dbReference>
<dbReference type="Proteomes" id="UP000739565">
    <property type="component" value="Unassembled WGS sequence"/>
</dbReference>
<keyword evidence="4" id="KW-0808">Transferase</keyword>
<accession>A0A953N6V2</accession>
<protein>
    <submittedName>
        <fullName evidence="7">Lysophospholipid acyltransferase family protein</fullName>
    </submittedName>
</protein>
<evidence type="ECO:0000256" key="5">
    <source>
        <dbReference type="ARBA" id="ARBA00023136"/>
    </source>
</evidence>
<evidence type="ECO:0000256" key="1">
    <source>
        <dbReference type="ARBA" id="ARBA00004533"/>
    </source>
</evidence>
<evidence type="ECO:0000256" key="3">
    <source>
        <dbReference type="ARBA" id="ARBA00022519"/>
    </source>
</evidence>
<dbReference type="EMBL" id="JAHXRI010000001">
    <property type="protein sequence ID" value="MBZ1349123.1"/>
    <property type="molecule type" value="Genomic_DNA"/>
</dbReference>
<comment type="caution">
    <text evidence="7">The sequence shown here is derived from an EMBL/GenBank/DDBJ whole genome shotgun (WGS) entry which is preliminary data.</text>
</comment>
<keyword evidence="3" id="KW-0997">Cell inner membrane</keyword>
<organism evidence="7 8">
    <name type="scientific">Zwartia hollandica</name>
    <dbReference type="NCBI Taxonomy" id="324606"/>
    <lineage>
        <taxon>Bacteria</taxon>
        <taxon>Pseudomonadati</taxon>
        <taxon>Pseudomonadota</taxon>
        <taxon>Betaproteobacteria</taxon>
        <taxon>Burkholderiales</taxon>
        <taxon>Alcaligenaceae</taxon>
        <taxon>Zwartia</taxon>
    </lineage>
</organism>
<dbReference type="InterPro" id="IPR004960">
    <property type="entry name" value="LipA_acyltrans"/>
</dbReference>